<dbReference type="PANTHER" id="PTHR47171:SF5">
    <property type="entry name" value="ZN(II)2CYS6 TRANSCRIPTION FACTOR (EUROFUNG)"/>
    <property type="match status" value="1"/>
</dbReference>
<proteinExistence type="predicted"/>
<dbReference type="OrthoDB" id="39175at2759"/>
<evidence type="ECO:0000256" key="2">
    <source>
        <dbReference type="ARBA" id="ARBA00023015"/>
    </source>
</evidence>
<dbReference type="CDD" id="cd12148">
    <property type="entry name" value="fungal_TF_MHR"/>
    <property type="match status" value="1"/>
</dbReference>
<evidence type="ECO:0000256" key="5">
    <source>
        <dbReference type="ARBA" id="ARBA00023242"/>
    </source>
</evidence>
<dbReference type="RefSeq" id="XP_031868901.1">
    <property type="nucleotide sequence ID" value="XM_032015480.1"/>
</dbReference>
<name>A0A370TL54_9HELO</name>
<dbReference type="PANTHER" id="PTHR47171">
    <property type="entry name" value="FARA-RELATED"/>
    <property type="match status" value="1"/>
</dbReference>
<dbReference type="Proteomes" id="UP000254866">
    <property type="component" value="Unassembled WGS sequence"/>
</dbReference>
<dbReference type="GO" id="GO:0006351">
    <property type="term" value="P:DNA-templated transcription"/>
    <property type="evidence" value="ECO:0007669"/>
    <property type="project" value="InterPro"/>
</dbReference>
<evidence type="ECO:0000313" key="9">
    <source>
        <dbReference type="Proteomes" id="UP000254866"/>
    </source>
</evidence>
<dbReference type="GeneID" id="43599706"/>
<reference evidence="8 9" key="1">
    <citation type="journal article" date="2018" name="IMA Fungus">
        <title>IMA Genome-F 9: Draft genome sequence of Annulohypoxylon stygium, Aspergillus mulundensis, Berkeleyomyces basicola (syn. Thielaviopsis basicola), Ceratocystis smalleyi, two Cercospora beticola strains, Coleophoma cylindrospora, Fusarium fracticaudum, Phialophora cf. hyalina, and Morchella septimelata.</title>
        <authorList>
            <person name="Wingfield B.D."/>
            <person name="Bills G.F."/>
            <person name="Dong Y."/>
            <person name="Huang W."/>
            <person name="Nel W.J."/>
            <person name="Swalarsk-Parry B.S."/>
            <person name="Vaghefi N."/>
            <person name="Wilken P.M."/>
            <person name="An Z."/>
            <person name="de Beer Z.W."/>
            <person name="De Vos L."/>
            <person name="Chen L."/>
            <person name="Duong T.A."/>
            <person name="Gao Y."/>
            <person name="Hammerbacher A."/>
            <person name="Kikkert J.R."/>
            <person name="Li Y."/>
            <person name="Li H."/>
            <person name="Li K."/>
            <person name="Li Q."/>
            <person name="Liu X."/>
            <person name="Ma X."/>
            <person name="Naidoo K."/>
            <person name="Pethybridge S.J."/>
            <person name="Sun J."/>
            <person name="Steenkamp E.T."/>
            <person name="van der Nest M.A."/>
            <person name="van Wyk S."/>
            <person name="Wingfield M.J."/>
            <person name="Xiong C."/>
            <person name="Yue Q."/>
            <person name="Zhang X."/>
        </authorList>
    </citation>
    <scope>NUCLEOTIDE SEQUENCE [LARGE SCALE GENOMIC DNA]</scope>
    <source>
        <strain evidence="8 9">BP 5553</strain>
    </source>
</reference>
<keyword evidence="1" id="KW-0862">Zinc</keyword>
<evidence type="ECO:0000256" key="6">
    <source>
        <dbReference type="SAM" id="MobiDB-lite"/>
    </source>
</evidence>
<dbReference type="AlphaFoldDB" id="A0A370TL54"/>
<evidence type="ECO:0000256" key="3">
    <source>
        <dbReference type="ARBA" id="ARBA00023125"/>
    </source>
</evidence>
<dbReference type="SMART" id="SM00906">
    <property type="entry name" value="Fungal_trans"/>
    <property type="match status" value="1"/>
</dbReference>
<feature type="compositionally biased region" description="Polar residues" evidence="6">
    <location>
        <begin position="72"/>
        <end position="81"/>
    </location>
</feature>
<keyword evidence="5" id="KW-0539">Nucleus</keyword>
<evidence type="ECO:0000256" key="4">
    <source>
        <dbReference type="ARBA" id="ARBA00023163"/>
    </source>
</evidence>
<keyword evidence="2" id="KW-0805">Transcription regulation</keyword>
<feature type="domain" description="Xylanolytic transcriptional activator regulatory" evidence="7">
    <location>
        <begin position="273"/>
        <end position="343"/>
    </location>
</feature>
<keyword evidence="3" id="KW-0238">DNA-binding</keyword>
<sequence length="628" mass="70550">MTIVHPQTLEPWQPLGNQSKASVIEQRSSAFIVTPERSNAISKVDVEGHVAIAQNMAWRRTGHRMTVKEKYYSTQSPTSPRTAKPTPQDCSMLPTSRLSYSSQPDSNHNEGQEGAETASAPLHSQYLGEMTCMIHDTPSLPPDHQKTTAFSQSMNEQILEISGAASLPSEIFLNASADAYFQYAFHRLPVVDREDLLVNQPSVVLCQALCMIGSRFRHPKGPDPLAESGQYYAKAKTLIHVNHERDHINILKTLCLLMTWNITGPVILTFDCGWHWLGVATSLLHQMGLHREATCAKLARPGTARRIAWCIFTQDKLLSAAVGRPTTIKVHEFDVRPLIMEDFETSDTPALLFMALAKLASILGRILELHLRRAAHIQEESAAILESLKGWTHNLPESIRLHDRHGRRRYRRDVYEVHTVYFIIVITYLHLFGDQTSFSATSLASLVASSCITRLYQELYYRDDINYLLGINMWFLLVASVPQLLYNPTVGLYDQDQLCSEELDIIVAALEQLQTKVPGATAVLNAVNRLRASRSRVRVRSSTTLRASQDVNEIGEDHKMSALRDLFPFPSSFSPRLKLLDYSTQEMVLGTGALADFDDDLSWICDEYSELSYGLAFANGPQLFTQSY</sequence>
<keyword evidence="9" id="KW-1185">Reference proteome</keyword>
<keyword evidence="4" id="KW-0804">Transcription</keyword>
<dbReference type="GO" id="GO:0008270">
    <property type="term" value="F:zinc ion binding"/>
    <property type="evidence" value="ECO:0007669"/>
    <property type="project" value="InterPro"/>
</dbReference>
<evidence type="ECO:0000256" key="1">
    <source>
        <dbReference type="ARBA" id="ARBA00022833"/>
    </source>
</evidence>
<feature type="region of interest" description="Disordered" evidence="6">
    <location>
        <begin position="70"/>
        <end position="118"/>
    </location>
</feature>
<dbReference type="InterPro" id="IPR052073">
    <property type="entry name" value="Amide_Lactam_Regulators"/>
</dbReference>
<dbReference type="EMBL" id="NPIC01000005">
    <property type="protein sequence ID" value="RDL36245.1"/>
    <property type="molecule type" value="Genomic_DNA"/>
</dbReference>
<dbReference type="Pfam" id="PF04082">
    <property type="entry name" value="Fungal_trans"/>
    <property type="match status" value="1"/>
</dbReference>
<feature type="compositionally biased region" description="Polar residues" evidence="6">
    <location>
        <begin position="93"/>
        <end position="106"/>
    </location>
</feature>
<dbReference type="InterPro" id="IPR007219">
    <property type="entry name" value="XnlR_reg_dom"/>
</dbReference>
<gene>
    <name evidence="8" type="ORF">BP5553_06857</name>
</gene>
<protein>
    <recommendedName>
        <fullName evidence="7">Xylanolytic transcriptional activator regulatory domain-containing protein</fullName>
    </recommendedName>
</protein>
<comment type="caution">
    <text evidence="8">The sequence shown here is derived from an EMBL/GenBank/DDBJ whole genome shotgun (WGS) entry which is preliminary data.</text>
</comment>
<dbReference type="GO" id="GO:0003677">
    <property type="term" value="F:DNA binding"/>
    <property type="evidence" value="ECO:0007669"/>
    <property type="project" value="UniProtKB-KW"/>
</dbReference>
<organism evidence="8 9">
    <name type="scientific">Venustampulla echinocandica</name>
    <dbReference type="NCBI Taxonomy" id="2656787"/>
    <lineage>
        <taxon>Eukaryota</taxon>
        <taxon>Fungi</taxon>
        <taxon>Dikarya</taxon>
        <taxon>Ascomycota</taxon>
        <taxon>Pezizomycotina</taxon>
        <taxon>Leotiomycetes</taxon>
        <taxon>Helotiales</taxon>
        <taxon>Pleuroascaceae</taxon>
        <taxon>Venustampulla</taxon>
    </lineage>
</organism>
<evidence type="ECO:0000259" key="7">
    <source>
        <dbReference type="SMART" id="SM00906"/>
    </source>
</evidence>
<evidence type="ECO:0000313" key="8">
    <source>
        <dbReference type="EMBL" id="RDL36245.1"/>
    </source>
</evidence>
<accession>A0A370TL54</accession>